<dbReference type="Pfam" id="PF00109">
    <property type="entry name" value="ketoacyl-synt"/>
    <property type="match status" value="1"/>
</dbReference>
<dbReference type="InterPro" id="IPR014030">
    <property type="entry name" value="Ketoacyl_synth_N"/>
</dbReference>
<accession>A0AA90H020</accession>
<keyword evidence="2 3" id="KW-0808">Transferase</keyword>
<dbReference type="PROSITE" id="PS52004">
    <property type="entry name" value="KS3_2"/>
    <property type="match status" value="1"/>
</dbReference>
<dbReference type="EMBL" id="JABXJJ020000001">
    <property type="protein sequence ID" value="MDI5967975.1"/>
    <property type="molecule type" value="Genomic_DNA"/>
</dbReference>
<dbReference type="SMART" id="SM00825">
    <property type="entry name" value="PKS_KS"/>
    <property type="match status" value="1"/>
</dbReference>
<organism evidence="5">
    <name type="scientific">Streptantibioticus silvisoli</name>
    <dbReference type="NCBI Taxonomy" id="2705255"/>
    <lineage>
        <taxon>Bacteria</taxon>
        <taxon>Bacillati</taxon>
        <taxon>Actinomycetota</taxon>
        <taxon>Actinomycetes</taxon>
        <taxon>Kitasatosporales</taxon>
        <taxon>Streptomycetaceae</taxon>
        <taxon>Streptantibioticus</taxon>
    </lineage>
</organism>
<evidence type="ECO:0000313" key="5">
    <source>
        <dbReference type="EMBL" id="MDI5967975.1"/>
    </source>
</evidence>
<dbReference type="PANTHER" id="PTHR11712">
    <property type="entry name" value="POLYKETIDE SYNTHASE-RELATED"/>
    <property type="match status" value="1"/>
</dbReference>
<dbReference type="InterPro" id="IPR000794">
    <property type="entry name" value="Beta-ketoacyl_synthase"/>
</dbReference>
<dbReference type="InterPro" id="IPR020841">
    <property type="entry name" value="PKS_Beta-ketoAc_synthase_dom"/>
</dbReference>
<comment type="caution">
    <text evidence="5">The sequence shown here is derived from an EMBL/GenBank/DDBJ whole genome shotgun (WGS) entry which is preliminary data.</text>
</comment>
<evidence type="ECO:0000259" key="4">
    <source>
        <dbReference type="PROSITE" id="PS52004"/>
    </source>
</evidence>
<evidence type="ECO:0000256" key="3">
    <source>
        <dbReference type="RuleBase" id="RU003694"/>
    </source>
</evidence>
<reference evidence="5" key="1">
    <citation type="submission" date="2023-05" db="EMBL/GenBank/DDBJ databases">
        <title>Streptantibioticus silvisoli sp. nov., acidotolerant actinomycetes 1 from pine litter.</title>
        <authorList>
            <person name="Swiecimska M."/>
            <person name="Golinska P."/>
            <person name="Sangal V."/>
            <person name="Wachnowicz B."/>
            <person name="Goodfellow M."/>
        </authorList>
    </citation>
    <scope>NUCLEOTIDE SEQUENCE</scope>
    <source>
        <strain evidence="5">SL13</strain>
    </source>
</reference>
<dbReference type="SUPFAM" id="SSF53901">
    <property type="entry name" value="Thiolase-like"/>
    <property type="match status" value="2"/>
</dbReference>
<feature type="domain" description="Ketosynthase family 3 (KS3)" evidence="4">
    <location>
        <begin position="1"/>
        <end position="378"/>
    </location>
</feature>
<gene>
    <name evidence="5" type="ORF">POF50_001175</name>
</gene>
<dbReference type="Pfam" id="PF02801">
    <property type="entry name" value="Ketoacyl-synt_C"/>
    <property type="match status" value="1"/>
</dbReference>
<dbReference type="PANTHER" id="PTHR11712:SF336">
    <property type="entry name" value="3-OXOACYL-[ACYL-CARRIER-PROTEIN] SYNTHASE, MITOCHONDRIAL"/>
    <property type="match status" value="1"/>
</dbReference>
<evidence type="ECO:0000256" key="1">
    <source>
        <dbReference type="ARBA" id="ARBA00008467"/>
    </source>
</evidence>
<dbReference type="RefSeq" id="WP_271315747.1">
    <property type="nucleotide sequence ID" value="NZ_JABXJJ020000001.1"/>
</dbReference>
<name>A0AA90H020_9ACTN</name>
<dbReference type="GO" id="GO:0004315">
    <property type="term" value="F:3-oxoacyl-[acyl-carrier-protein] synthase activity"/>
    <property type="evidence" value="ECO:0007669"/>
    <property type="project" value="TreeGrafter"/>
</dbReference>
<dbReference type="AlphaFoldDB" id="A0AA90H020"/>
<sequence>MSRLPVTGVGAVASIGRDPGEIFAALCAGRDGRHPLRGFNRDWYNADCLYEVDDRPAPQTDTVGRATALLLDAVGQAARDAGLGDDLSDVPILVGTGLRELRSLELWWRDGRPFGAERMHFGTALRERFGALDTHTISNACSASLYALALAVNLLELQEADTVIVAGVDVITESMFGLSDRLQFDPPDRLRPFDRDRKGTVMGEGAGAIVLRREAPADRGAVHGWVRGVAVNCDAFHATAPDPHGIAAAVRQAHDQAGVKAEDIGLVMLHGTGTQLNDAAEATALSDVYGPHIGSPLMTGMKSMTGHTSGASGVLGLLVALRAMGQGVVPPITGLDNPAAEVAGFRIVRDTPVEEQVDLAQIDAFGFGGINAVAVVEAGR</sequence>
<dbReference type="Gene3D" id="3.40.47.10">
    <property type="match status" value="1"/>
</dbReference>
<proteinExistence type="inferred from homology"/>
<dbReference type="GO" id="GO:0006633">
    <property type="term" value="P:fatty acid biosynthetic process"/>
    <property type="evidence" value="ECO:0007669"/>
    <property type="project" value="TreeGrafter"/>
</dbReference>
<dbReference type="InterPro" id="IPR016039">
    <property type="entry name" value="Thiolase-like"/>
</dbReference>
<dbReference type="InterPro" id="IPR014031">
    <property type="entry name" value="Ketoacyl_synth_C"/>
</dbReference>
<comment type="similarity">
    <text evidence="1 3">Belongs to the thiolase-like superfamily. Beta-ketoacyl-ACP synthases family.</text>
</comment>
<protein>
    <submittedName>
        <fullName evidence="5">Beta-ketoacyl synthase N-terminal-like domain-containing protein</fullName>
    </submittedName>
</protein>
<evidence type="ECO:0000256" key="2">
    <source>
        <dbReference type="ARBA" id="ARBA00022679"/>
    </source>
</evidence>